<feature type="region of interest" description="Disordered" evidence="1">
    <location>
        <begin position="53"/>
        <end position="108"/>
    </location>
</feature>
<feature type="compositionally biased region" description="Basic and acidic residues" evidence="1">
    <location>
        <begin position="53"/>
        <end position="67"/>
    </location>
</feature>
<gene>
    <name evidence="2" type="ORF">SAMN05428964_1169</name>
</gene>
<evidence type="ECO:0000313" key="3">
    <source>
        <dbReference type="Proteomes" id="UP000219068"/>
    </source>
</evidence>
<dbReference type="RefSeq" id="WP_142994649.1">
    <property type="nucleotide sequence ID" value="NZ_OBMM01000016.1"/>
</dbReference>
<organism evidence="2 3">
    <name type="scientific">Thalassospira xiamenensis</name>
    <dbReference type="NCBI Taxonomy" id="220697"/>
    <lineage>
        <taxon>Bacteria</taxon>
        <taxon>Pseudomonadati</taxon>
        <taxon>Pseudomonadota</taxon>
        <taxon>Alphaproteobacteria</taxon>
        <taxon>Rhodospirillales</taxon>
        <taxon>Thalassospiraceae</taxon>
        <taxon>Thalassospira</taxon>
    </lineage>
</organism>
<reference evidence="2 3" key="1">
    <citation type="submission" date="2017-08" db="EMBL/GenBank/DDBJ databases">
        <authorList>
            <person name="de Groot N.N."/>
        </authorList>
    </citation>
    <scope>NUCLEOTIDE SEQUENCE [LARGE SCALE GENOMIC DNA]</scope>
    <source>
        <strain evidence="2 3">USBA 78</strain>
    </source>
</reference>
<dbReference type="EMBL" id="OBMM01000016">
    <property type="protein sequence ID" value="SOC31373.1"/>
    <property type="molecule type" value="Genomic_DNA"/>
</dbReference>
<sequence>MKTEPEPDLPWCRSGIVCIILVGMISLTLTDNASACGTGRSYQGYSITRLVESEEKAGKHPDDETGAKNKKAGGQAATGTTSEQHKTERKNKDSLKLIDRKSLPKTRC</sequence>
<evidence type="ECO:0000256" key="1">
    <source>
        <dbReference type="SAM" id="MobiDB-lite"/>
    </source>
</evidence>
<feature type="compositionally biased region" description="Basic and acidic residues" evidence="1">
    <location>
        <begin position="83"/>
        <end position="102"/>
    </location>
</feature>
<dbReference type="Proteomes" id="UP000219068">
    <property type="component" value="Unassembled WGS sequence"/>
</dbReference>
<protein>
    <submittedName>
        <fullName evidence="2">Uncharacterized protein</fullName>
    </submittedName>
</protein>
<evidence type="ECO:0000313" key="2">
    <source>
        <dbReference type="EMBL" id="SOC31373.1"/>
    </source>
</evidence>
<dbReference type="AlphaFoldDB" id="A0A285TY86"/>
<name>A0A285TY86_9PROT</name>
<accession>A0A285TY86</accession>
<feature type="compositionally biased region" description="Low complexity" evidence="1">
    <location>
        <begin position="72"/>
        <end position="81"/>
    </location>
</feature>
<proteinExistence type="predicted"/>